<dbReference type="AlphaFoldDB" id="A0A318ZBZ5"/>
<reference evidence="2 3" key="1">
    <citation type="submission" date="2016-12" db="EMBL/GenBank/DDBJ databases">
        <title>The genomes of Aspergillus section Nigri reveals drivers in fungal speciation.</title>
        <authorList>
            <consortium name="DOE Joint Genome Institute"/>
            <person name="Vesth T.C."/>
            <person name="Nybo J."/>
            <person name="Theobald S."/>
            <person name="Brandl J."/>
            <person name="Frisvad J.C."/>
            <person name="Nielsen K.F."/>
            <person name="Lyhne E.K."/>
            <person name="Kogle M.E."/>
            <person name="Kuo A."/>
            <person name="Riley R."/>
            <person name="Clum A."/>
            <person name="Nolan M."/>
            <person name="Lipzen A."/>
            <person name="Salamov A."/>
            <person name="Henrissat B."/>
            <person name="Wiebenga A."/>
            <person name="De Vries R.P."/>
            <person name="Grigoriev I.V."/>
            <person name="Mortensen U.H."/>
            <person name="Andersen M.R."/>
            <person name="Baker S.E."/>
        </authorList>
    </citation>
    <scope>NUCLEOTIDE SEQUENCE [LARGE SCALE GENOMIC DNA]</scope>
    <source>
        <strain evidence="2 3">JOP 1030-1</strain>
    </source>
</reference>
<proteinExistence type="predicted"/>
<dbReference type="GeneID" id="37081425"/>
<keyword evidence="3" id="KW-1185">Reference proteome</keyword>
<dbReference type="RefSeq" id="XP_025430029.1">
    <property type="nucleotide sequence ID" value="XM_025580196.1"/>
</dbReference>
<dbReference type="Pfam" id="PF21858">
    <property type="entry name" value="DUF6914"/>
    <property type="match status" value="1"/>
</dbReference>
<dbReference type="InterPro" id="IPR054208">
    <property type="entry name" value="DUF6914"/>
</dbReference>
<accession>A0A318ZBZ5</accession>
<gene>
    <name evidence="2" type="ORF">BP01DRAFT_87927</name>
</gene>
<protein>
    <submittedName>
        <fullName evidence="2">Uncharacterized protein</fullName>
    </submittedName>
</protein>
<evidence type="ECO:0000313" key="2">
    <source>
        <dbReference type="EMBL" id="PYH44047.1"/>
    </source>
</evidence>
<name>A0A318ZBZ5_9EURO</name>
<dbReference type="OrthoDB" id="3016366at2759"/>
<evidence type="ECO:0000256" key="1">
    <source>
        <dbReference type="SAM" id="MobiDB-lite"/>
    </source>
</evidence>
<organism evidence="2 3">
    <name type="scientific">Aspergillus saccharolyticus JOP 1030-1</name>
    <dbReference type="NCBI Taxonomy" id="1450539"/>
    <lineage>
        <taxon>Eukaryota</taxon>
        <taxon>Fungi</taxon>
        <taxon>Dikarya</taxon>
        <taxon>Ascomycota</taxon>
        <taxon>Pezizomycotina</taxon>
        <taxon>Eurotiomycetes</taxon>
        <taxon>Eurotiomycetidae</taxon>
        <taxon>Eurotiales</taxon>
        <taxon>Aspergillaceae</taxon>
        <taxon>Aspergillus</taxon>
        <taxon>Aspergillus subgen. Circumdati</taxon>
    </lineage>
</organism>
<dbReference type="Proteomes" id="UP000248349">
    <property type="component" value="Unassembled WGS sequence"/>
</dbReference>
<dbReference type="EMBL" id="KZ821239">
    <property type="protein sequence ID" value="PYH44047.1"/>
    <property type="molecule type" value="Genomic_DNA"/>
</dbReference>
<evidence type="ECO:0000313" key="3">
    <source>
        <dbReference type="Proteomes" id="UP000248349"/>
    </source>
</evidence>
<feature type="region of interest" description="Disordered" evidence="1">
    <location>
        <begin position="168"/>
        <end position="188"/>
    </location>
</feature>
<sequence>MQSLSVPSPSPPVLTSRERAVANKKAQEEALARISPNTLYIALWIRSDPPQADDFHWGYYFHTDSSGGIQYHVKGLNAGWITDHGREGGIFKSNFLCVLIQIATIPAVKHRQLDQIMRSRDADLNSIPNVTCRVWLTTILGQMIEHGLVRCSRVDALERECKDFGNQYSGGAQRNEQPRPVVTSRLCT</sequence>